<comment type="caution">
    <text evidence="5">The sequence shown here is derived from an EMBL/GenBank/DDBJ whole genome shotgun (WGS) entry which is preliminary data.</text>
</comment>
<dbReference type="Proteomes" id="UP001183414">
    <property type="component" value="Unassembled WGS sequence"/>
</dbReference>
<name>A0ABU2NY35_9ACTN</name>
<feature type="domain" description="Cell envelope-related transcriptional attenuator" evidence="4">
    <location>
        <begin position="176"/>
        <end position="328"/>
    </location>
</feature>
<dbReference type="PANTHER" id="PTHR33392:SF6">
    <property type="entry name" value="POLYISOPRENYL-TEICHOIC ACID--PEPTIDOGLYCAN TEICHOIC ACID TRANSFERASE TAGU"/>
    <property type="match status" value="1"/>
</dbReference>
<dbReference type="PANTHER" id="PTHR33392">
    <property type="entry name" value="POLYISOPRENYL-TEICHOIC ACID--PEPTIDOGLYCAN TEICHOIC ACID TRANSFERASE TAGU"/>
    <property type="match status" value="1"/>
</dbReference>
<organism evidence="5 6">
    <name type="scientific">Streptomyces hazeniae</name>
    <dbReference type="NCBI Taxonomy" id="3075538"/>
    <lineage>
        <taxon>Bacteria</taxon>
        <taxon>Bacillati</taxon>
        <taxon>Actinomycetota</taxon>
        <taxon>Actinomycetes</taxon>
        <taxon>Kitasatosporales</taxon>
        <taxon>Streptomycetaceae</taxon>
        <taxon>Streptomyces</taxon>
    </lineage>
</organism>
<gene>
    <name evidence="5" type="ORF">RM572_24390</name>
</gene>
<keyword evidence="6" id="KW-1185">Reference proteome</keyword>
<dbReference type="Gene3D" id="3.40.630.190">
    <property type="entry name" value="LCP protein"/>
    <property type="match status" value="1"/>
</dbReference>
<dbReference type="EMBL" id="JAVREQ010000028">
    <property type="protein sequence ID" value="MDT0381905.1"/>
    <property type="molecule type" value="Genomic_DNA"/>
</dbReference>
<accession>A0ABU2NY35</accession>
<feature type="transmembrane region" description="Helical" evidence="3">
    <location>
        <begin position="103"/>
        <end position="122"/>
    </location>
</feature>
<reference evidence="6" key="1">
    <citation type="submission" date="2023-07" db="EMBL/GenBank/DDBJ databases">
        <title>30 novel species of actinomycetes from the DSMZ collection.</title>
        <authorList>
            <person name="Nouioui I."/>
        </authorList>
    </citation>
    <scope>NUCLEOTIDE SEQUENCE [LARGE SCALE GENOMIC DNA]</scope>
    <source>
        <strain evidence="6">DSM 42041</strain>
    </source>
</reference>
<evidence type="ECO:0000259" key="4">
    <source>
        <dbReference type="Pfam" id="PF03816"/>
    </source>
</evidence>
<dbReference type="InterPro" id="IPR004474">
    <property type="entry name" value="LytR_CpsA_psr"/>
</dbReference>
<dbReference type="InterPro" id="IPR050922">
    <property type="entry name" value="LytR/CpsA/Psr_CW_biosynth"/>
</dbReference>
<keyword evidence="3" id="KW-0472">Membrane</keyword>
<dbReference type="NCBIfam" id="TIGR00350">
    <property type="entry name" value="lytR_cpsA_psr"/>
    <property type="match status" value="1"/>
</dbReference>
<proteinExistence type="inferred from homology"/>
<evidence type="ECO:0000256" key="3">
    <source>
        <dbReference type="SAM" id="Phobius"/>
    </source>
</evidence>
<keyword evidence="3" id="KW-1133">Transmembrane helix</keyword>
<feature type="region of interest" description="Disordered" evidence="2">
    <location>
        <begin position="1"/>
        <end position="79"/>
    </location>
</feature>
<feature type="compositionally biased region" description="Low complexity" evidence="2">
    <location>
        <begin position="59"/>
        <end position="70"/>
    </location>
</feature>
<keyword evidence="3" id="KW-0812">Transmembrane</keyword>
<dbReference type="RefSeq" id="WP_311675564.1">
    <property type="nucleotide sequence ID" value="NZ_JAVREQ010000028.1"/>
</dbReference>
<protein>
    <submittedName>
        <fullName evidence="5">LCP family protein</fullName>
    </submittedName>
</protein>
<evidence type="ECO:0000256" key="1">
    <source>
        <dbReference type="ARBA" id="ARBA00006068"/>
    </source>
</evidence>
<evidence type="ECO:0000256" key="2">
    <source>
        <dbReference type="SAM" id="MobiDB-lite"/>
    </source>
</evidence>
<sequence length="419" mass="45259">MNQWPDGWIDEPRDRYGRGSAASEPEGARAMPHVRRPPTVPPQGGPRYDDGYDDGYGDGSVYDSGYSQGQVYGGRGGGDRGGYVGAPESGRPRASAGTRFKRILVTVVVVLLVWSVGTYFWADSELRREVDLGIVQDRPEDGEGTTYLIVGSDSREGLTEEEMKELHTGGPTDGGRTDTMMILHVGPEGNTLVSLPRDSYVTIPEFTGSESGKEFASPGQSKLNASYSMDGPTLLTRTVEYNTNLKIDHYAEIGFGGFAKIVDAVGGVEMDIPRDIKDKNSGADFKAGKQTLDGKQALAFVRNRYEAGSDLERTKNQQKFLSALASQTATPSTILNPFRLYPTMGAGLDTLKVDKDMSLFDLAEMFWAMKSVSGGEGKSLNMPLSGSAPGGSLRWDMARVEQMVEQMNSGAKVTVEGGQ</sequence>
<evidence type="ECO:0000313" key="5">
    <source>
        <dbReference type="EMBL" id="MDT0381905.1"/>
    </source>
</evidence>
<comment type="similarity">
    <text evidence="1">Belongs to the LytR/CpsA/Psr (LCP) family.</text>
</comment>
<evidence type="ECO:0000313" key="6">
    <source>
        <dbReference type="Proteomes" id="UP001183414"/>
    </source>
</evidence>
<dbReference type="Pfam" id="PF03816">
    <property type="entry name" value="LytR_cpsA_psr"/>
    <property type="match status" value="1"/>
</dbReference>